<sequence length="1823" mass="206223">MDPRLTNVKLFLKGDDRSGRQSLAIVIYNYANRIAARPPPDNRPPRTKTVSFADVTKAGADQAPGDVRIAPTRRQPIAASNYTNRRVLLRLKEGSSFFEKTSFQIRLALNEKLALTTQDIQDIKPTNTGWALVARNEEIQKKIIEQQTEWGPSIDLHTAEKQVTWYTYLIKDFPSELRSYDDSILDFDKTIGEEIVAQTGQTPVQWRRSNKPSLDPTTTTLIISFNQPIRGNFRLFGLGAYSFLLTKPKRLLQCQNCWLFHPPVRCTATKTCRTCGIMDKSHNTEDCQATPRCTNCHGPHAADDERCYARPRKTGETFHKLSKSQRIHARHLGTNDYRRQNMEDFVPSSSSPSAQENESTTISNNTEVDTEMADTPSHDTAPEQAEDPLPAVGDEDVDDTMGDIVEEPPHINSGVNDEASGVEGFKGTAARTEQSEAQVEASKENEVAGVHGERIMEDEATDDETDDRTKDIDETEEEAEEEGNNDDVDREDDILVGDEMGSNHHARHYNEHIDQQHPQPRSSGRATTTRVQTSTQRNNTTRGRTAQPTTAVKKRFLTYSARRKVIPSDDPSPSSDGPTAEQIIARPLQRRSPPSSPPQEARLTIKIFQANVDKCGESHSAALQLAFLEGFNVVILQEPNTSYNKQKQLCRTQHHPGFICFSPVDSWFNNDTRPRVMTYVKIDNQLQAEQITPTRHRDLVWVKVNGITILNVYNRPEVEETLSILENWTPTRNCIVAGDMNAYHVSWQSVRRASQSGNRLHKWTEENNLRLLNEPDEPTTIAKRNSRSSTIDLAFSNIPEASATVEVHLTTGSLHHTIGIEVPNREPAPRILGKVRVTTPDEIKAFGEHVEKAVQSLPKILESEAQIEDMAEELQNILQNSAQACGKVSKGRCARSCPWWNQECIDAYEDLRITRRLYENQRGEDVQRARVRFRRIIKRTRQKFWRSVVNDVTAPNDVFKLTKWMKPTQRLQPPPIQVGDKLYSTDMDRALALRKEKLERRDASDDIHDPWQPAVHPPRKIPLEGTISTKEIEKAVLQTGNTTPGADGITTKMLQAAWPHIAQALTTLYNACLRIGYHPTVFKTAEVVMIPKPNKRDLSDNGLSQNEWHTLPSDTALPTLTRLEHSRNGPPQTLLHPWVYDLEKALSSGKAATLVTEDVMGAFDAILRNRTILRLRQQGWPNFLIRWVASFLLDRMVKVRFQDATTPSARLQCGLPQGSPISPILYILVTAAIYYLPGAAQRYGYADDTAMLFIGGSLEDTARQANEAIAAMESWGRDEAIHFDPAKTEIMHFSRRTADQGQSPAVDHGGKELRASRSMRWLGVWLDRGLTFNEHIQKWTHKARAVVNHLRIMNNTVRGMAAAAARRAVWAVAMPILFHGLDVWLPGLDKDGSRFRRDHISKGNLDKIQKVLNLACKMILPTWKTTPLEFLWKEAAIPPASVLLRHFQERIAVRHATLDNAHPISKRLRQSQREIELSEKPLVAERVALRESRLLRTASRTTKIERPRLIPHRFSDVIQVDGPRERHAKDRAVIKFEHWLAGRPAGYVVFSDGSKTDKDTTGYGFAVFHHGQLLDWGSGQLGRREVFDAEIHGALAGLNAAMQRNSRLEPITVCMDNTSVIDCIGATAAVSSQACFREFQKIGDKHPYLISVKWSPGHTGIFGNELADQLAKHGATLPTNEHLPSVSYRRRRTKRQVATDYQAWWASVERTEYLKLGLRADLKKLPELSLPRRQLGYLLTARTQHGDFAEYHERFHPGQATLECPCGRLKSPTHLFYCRKIPGHLRVRLTPDPEMAIGKFLGRSYQVYVRIADFYYSKINKRM</sequence>
<gene>
    <name evidence="1" type="ORF">NLG97_g581</name>
</gene>
<comment type="caution">
    <text evidence="1">The sequence shown here is derived from an EMBL/GenBank/DDBJ whole genome shotgun (WGS) entry which is preliminary data.</text>
</comment>
<reference evidence="1" key="1">
    <citation type="submission" date="2022-07" db="EMBL/GenBank/DDBJ databases">
        <title>Genome Sequence of Lecanicillium saksenae.</title>
        <authorList>
            <person name="Buettner E."/>
        </authorList>
    </citation>
    <scope>NUCLEOTIDE SEQUENCE</scope>
    <source>
        <strain evidence="1">VT-O1</strain>
    </source>
</reference>
<evidence type="ECO:0000313" key="1">
    <source>
        <dbReference type="EMBL" id="KAJ3499128.1"/>
    </source>
</evidence>
<dbReference type="Proteomes" id="UP001148737">
    <property type="component" value="Unassembled WGS sequence"/>
</dbReference>
<keyword evidence="2" id="KW-1185">Reference proteome</keyword>
<accession>A0ACC1R8S7</accession>
<protein>
    <submittedName>
        <fullName evidence="1">Uncharacterized protein</fullName>
    </submittedName>
</protein>
<proteinExistence type="predicted"/>
<organism evidence="1 2">
    <name type="scientific">Lecanicillium saksenae</name>
    <dbReference type="NCBI Taxonomy" id="468837"/>
    <lineage>
        <taxon>Eukaryota</taxon>
        <taxon>Fungi</taxon>
        <taxon>Dikarya</taxon>
        <taxon>Ascomycota</taxon>
        <taxon>Pezizomycotina</taxon>
        <taxon>Sordariomycetes</taxon>
        <taxon>Hypocreomycetidae</taxon>
        <taxon>Hypocreales</taxon>
        <taxon>Cordycipitaceae</taxon>
        <taxon>Lecanicillium</taxon>
    </lineage>
</organism>
<name>A0ACC1R8S7_9HYPO</name>
<dbReference type="EMBL" id="JANAKD010000021">
    <property type="protein sequence ID" value="KAJ3499128.1"/>
    <property type="molecule type" value="Genomic_DNA"/>
</dbReference>
<evidence type="ECO:0000313" key="2">
    <source>
        <dbReference type="Proteomes" id="UP001148737"/>
    </source>
</evidence>